<organism evidence="1 2">
    <name type="scientific">Syphacia muris</name>
    <dbReference type="NCBI Taxonomy" id="451379"/>
    <lineage>
        <taxon>Eukaryota</taxon>
        <taxon>Metazoa</taxon>
        <taxon>Ecdysozoa</taxon>
        <taxon>Nematoda</taxon>
        <taxon>Chromadorea</taxon>
        <taxon>Rhabditida</taxon>
        <taxon>Spirurina</taxon>
        <taxon>Oxyuridomorpha</taxon>
        <taxon>Oxyuroidea</taxon>
        <taxon>Oxyuridae</taxon>
        <taxon>Syphacia</taxon>
    </lineage>
</organism>
<evidence type="ECO:0000313" key="2">
    <source>
        <dbReference type="WBParaSite" id="SMUV_0000934101-mRNA-1"/>
    </source>
</evidence>
<sequence length="215" mass="24801">MFSELACNQDQFTQCQKEFAQTLNINETYNWENPSALREAIQNVYVDPSENGLVKISFNGLIKCLNRANLDVDTCISAKWLLHNDQKVDKAYPYAMLMKKIRWQCSAGFYPAFDNWKSISEVYTKKNAVLLSCIDNFQSNANHAAEQDICAYASRGRRCYQQAFYEVCPEIAAVKNYGCESFRQYVLAEYPQCDDFCEGIFIIRVLLSIVKFVIF</sequence>
<dbReference type="Proteomes" id="UP000046393">
    <property type="component" value="Unplaced"/>
</dbReference>
<dbReference type="AlphaFoldDB" id="A0A0N5AWN5"/>
<keyword evidence="1" id="KW-1185">Reference proteome</keyword>
<accession>A0A0N5AWN5</accession>
<proteinExistence type="predicted"/>
<name>A0A0N5AWN5_9BILA</name>
<dbReference type="PANTHER" id="PTHR34311:SF7">
    <property type="entry name" value="NEMATODE SPECIFIC PEPTIDE FAMILY"/>
    <property type="match status" value="1"/>
</dbReference>
<dbReference type="WBParaSite" id="SMUV_0000934101-mRNA-1">
    <property type="protein sequence ID" value="SMUV_0000934101-mRNA-1"/>
    <property type="gene ID" value="SMUV_0000934101"/>
</dbReference>
<evidence type="ECO:0000313" key="1">
    <source>
        <dbReference type="Proteomes" id="UP000046393"/>
    </source>
</evidence>
<dbReference type="PANTHER" id="PTHR34311">
    <property type="entry name" value="PROTEIN CBG21698-RELATED"/>
    <property type="match status" value="1"/>
</dbReference>
<reference evidence="2" key="1">
    <citation type="submission" date="2017-02" db="UniProtKB">
        <authorList>
            <consortium name="WormBaseParasite"/>
        </authorList>
    </citation>
    <scope>IDENTIFICATION</scope>
</reference>
<protein>
    <submittedName>
        <fullName evidence="2">DUF19 domain-containing protein</fullName>
    </submittedName>
</protein>